<dbReference type="SMART" id="SM00320">
    <property type="entry name" value="WD40"/>
    <property type="match status" value="6"/>
</dbReference>
<dbReference type="InterPro" id="IPR001680">
    <property type="entry name" value="WD40_rpt"/>
</dbReference>
<reference evidence="5" key="1">
    <citation type="submission" date="2021-07" db="EMBL/GenBank/DDBJ databases">
        <title>Elsinoe batatas strain:CRI-CJ2 Genome sequencing and assembly.</title>
        <authorList>
            <person name="Huang L."/>
        </authorList>
    </citation>
    <scope>NUCLEOTIDE SEQUENCE</scope>
    <source>
        <strain evidence="5">CRI-CJ2</strain>
    </source>
</reference>
<sequence length="387" mass="42303">MAQSNDRDHFFQTSESIAANERRNAKSKNKAGDPIDLKAKSLGVLASENGVFVACADGAVRRIDLDSHDVAQTFTGPTAPLTSIALGRTSKGEAILFAGCWDKSIHSWSVATGKLWKRFTGGHTDFVKCISCATIQGEAMLITGGADAKIIIWQIETGKRLHTLTGHGRGVLDLAIDPTSPRSSTGYEEIHLFSADSVRDIKQWKITKHEALQKLAAPISAHQTSVNRIRFEESDGAEDDEADLWTASLDKTAKHLVRSRGWEADTVLEHPDFVKDVVVAGLQGQLVVTACRDEEVRVWDASSGKLICIYTGHFDEVTGLAVADGGRQLLSVSLDGTLRQWSLDSKDMKKAMEEREKPPPKAVEEEKKESMMTAEEEAELADLMDSD</sequence>
<proteinExistence type="predicted"/>
<feature type="repeat" description="WD" evidence="3">
    <location>
        <begin position="267"/>
        <end position="309"/>
    </location>
</feature>
<evidence type="ECO:0008006" key="7">
    <source>
        <dbReference type="Google" id="ProtNLM"/>
    </source>
</evidence>
<keyword evidence="2" id="KW-0677">Repeat</keyword>
<feature type="compositionally biased region" description="Basic and acidic residues" evidence="4">
    <location>
        <begin position="20"/>
        <end position="32"/>
    </location>
</feature>
<dbReference type="InterPro" id="IPR019775">
    <property type="entry name" value="WD40_repeat_CS"/>
</dbReference>
<dbReference type="PANTHER" id="PTHR19848">
    <property type="entry name" value="WD40 REPEAT PROTEIN"/>
    <property type="match status" value="1"/>
</dbReference>
<accession>A0A8K0PEG6</accession>
<evidence type="ECO:0000313" key="5">
    <source>
        <dbReference type="EMBL" id="KAG8625562.1"/>
    </source>
</evidence>
<dbReference type="OrthoDB" id="6262491at2759"/>
<feature type="region of interest" description="Disordered" evidence="4">
    <location>
        <begin position="1"/>
        <end position="32"/>
    </location>
</feature>
<dbReference type="PANTHER" id="PTHR19848:SF8">
    <property type="entry name" value="F-BOX AND WD REPEAT DOMAIN CONTAINING 7"/>
    <property type="match status" value="1"/>
</dbReference>
<dbReference type="SUPFAM" id="SSF50978">
    <property type="entry name" value="WD40 repeat-like"/>
    <property type="match status" value="1"/>
</dbReference>
<feature type="compositionally biased region" description="Acidic residues" evidence="4">
    <location>
        <begin position="374"/>
        <end position="387"/>
    </location>
</feature>
<dbReference type="AlphaFoldDB" id="A0A8K0PEG6"/>
<feature type="repeat" description="WD" evidence="3">
    <location>
        <begin position="310"/>
        <end position="351"/>
    </location>
</feature>
<dbReference type="PROSITE" id="PS50294">
    <property type="entry name" value="WD_REPEATS_REGION"/>
    <property type="match status" value="1"/>
</dbReference>
<protein>
    <recommendedName>
        <fullName evidence="7">WD domain-containing protein</fullName>
    </recommendedName>
</protein>
<feature type="compositionally biased region" description="Basic and acidic residues" evidence="4">
    <location>
        <begin position="346"/>
        <end position="370"/>
    </location>
</feature>
<keyword evidence="6" id="KW-1185">Reference proteome</keyword>
<dbReference type="InterPro" id="IPR036322">
    <property type="entry name" value="WD40_repeat_dom_sf"/>
</dbReference>
<dbReference type="InterPro" id="IPR015943">
    <property type="entry name" value="WD40/YVTN_repeat-like_dom_sf"/>
</dbReference>
<name>A0A8K0PEG6_9PEZI</name>
<dbReference type="Pfam" id="PF00400">
    <property type="entry name" value="WD40"/>
    <property type="match status" value="4"/>
</dbReference>
<evidence type="ECO:0000256" key="1">
    <source>
        <dbReference type="ARBA" id="ARBA00022574"/>
    </source>
</evidence>
<gene>
    <name evidence="5" type="ORF">KVT40_005963</name>
</gene>
<keyword evidence="1 3" id="KW-0853">WD repeat</keyword>
<dbReference type="PROSITE" id="PS00678">
    <property type="entry name" value="WD_REPEATS_1"/>
    <property type="match status" value="1"/>
</dbReference>
<feature type="repeat" description="WD" evidence="3">
    <location>
        <begin position="120"/>
        <end position="163"/>
    </location>
</feature>
<feature type="region of interest" description="Disordered" evidence="4">
    <location>
        <begin position="346"/>
        <end position="387"/>
    </location>
</feature>
<evidence type="ECO:0000256" key="2">
    <source>
        <dbReference type="ARBA" id="ARBA00022737"/>
    </source>
</evidence>
<comment type="caution">
    <text evidence="5">The sequence shown here is derived from an EMBL/GenBank/DDBJ whole genome shotgun (WGS) entry which is preliminary data.</text>
</comment>
<dbReference type="Gene3D" id="2.130.10.10">
    <property type="entry name" value="YVTN repeat-like/Quinoprotein amine dehydrogenase"/>
    <property type="match status" value="2"/>
</dbReference>
<evidence type="ECO:0000256" key="4">
    <source>
        <dbReference type="SAM" id="MobiDB-lite"/>
    </source>
</evidence>
<dbReference type="EMBL" id="JAESVG020000007">
    <property type="protein sequence ID" value="KAG8625562.1"/>
    <property type="molecule type" value="Genomic_DNA"/>
</dbReference>
<evidence type="ECO:0000313" key="6">
    <source>
        <dbReference type="Proteomes" id="UP000809789"/>
    </source>
</evidence>
<organism evidence="5 6">
    <name type="scientific">Elsinoe batatas</name>
    <dbReference type="NCBI Taxonomy" id="2601811"/>
    <lineage>
        <taxon>Eukaryota</taxon>
        <taxon>Fungi</taxon>
        <taxon>Dikarya</taxon>
        <taxon>Ascomycota</taxon>
        <taxon>Pezizomycotina</taxon>
        <taxon>Dothideomycetes</taxon>
        <taxon>Dothideomycetidae</taxon>
        <taxon>Myriangiales</taxon>
        <taxon>Elsinoaceae</taxon>
        <taxon>Elsinoe</taxon>
    </lineage>
</organism>
<feature type="compositionally biased region" description="Basic and acidic residues" evidence="4">
    <location>
        <begin position="1"/>
        <end position="10"/>
    </location>
</feature>
<evidence type="ECO:0000256" key="3">
    <source>
        <dbReference type="PROSITE-ProRule" id="PRU00221"/>
    </source>
</evidence>
<dbReference type="PROSITE" id="PS50082">
    <property type="entry name" value="WD_REPEATS_2"/>
    <property type="match status" value="3"/>
</dbReference>
<dbReference type="Proteomes" id="UP000809789">
    <property type="component" value="Unassembled WGS sequence"/>
</dbReference>